<keyword evidence="2" id="KW-1185">Reference proteome</keyword>
<sequence length="50" mass="6152">NYPIYNKEISAIINYSELQSAELKNCTPFIILITYYNFEYFMKIQYLWED</sequence>
<comment type="caution">
    <text evidence="1">The sequence shown here is derived from an EMBL/GenBank/DDBJ whole genome shotgun (WGS) entry which is preliminary data.</text>
</comment>
<organism evidence="1 2">
    <name type="scientific">Neurospora intermedia</name>
    <dbReference type="NCBI Taxonomy" id="5142"/>
    <lineage>
        <taxon>Eukaryota</taxon>
        <taxon>Fungi</taxon>
        <taxon>Dikarya</taxon>
        <taxon>Ascomycota</taxon>
        <taxon>Pezizomycotina</taxon>
        <taxon>Sordariomycetes</taxon>
        <taxon>Sordariomycetidae</taxon>
        <taxon>Sordariales</taxon>
        <taxon>Sordariaceae</taxon>
        <taxon>Neurospora</taxon>
    </lineage>
</organism>
<dbReference type="EMBL" id="JAVLET010000003">
    <property type="protein sequence ID" value="KAL0472686.1"/>
    <property type="molecule type" value="Genomic_DNA"/>
</dbReference>
<evidence type="ECO:0000313" key="1">
    <source>
        <dbReference type="EMBL" id="KAL0472686.1"/>
    </source>
</evidence>
<evidence type="ECO:0000313" key="2">
    <source>
        <dbReference type="Proteomes" id="UP001451303"/>
    </source>
</evidence>
<protein>
    <submittedName>
        <fullName evidence="1">Uncharacterized protein</fullName>
    </submittedName>
</protein>
<proteinExistence type="predicted"/>
<feature type="non-terminal residue" evidence="1">
    <location>
        <position position="1"/>
    </location>
</feature>
<accession>A0ABR3DLH3</accession>
<gene>
    <name evidence="1" type="ORF">QR685DRAFT_438246</name>
</gene>
<dbReference type="Proteomes" id="UP001451303">
    <property type="component" value="Unassembled WGS sequence"/>
</dbReference>
<name>A0ABR3DLH3_NEUIN</name>
<reference evidence="1 2" key="1">
    <citation type="submission" date="2023-09" db="EMBL/GenBank/DDBJ databases">
        <title>Multi-omics analysis of a traditional fermented food reveals byproduct-associated fungal strains for waste-to-food upcycling.</title>
        <authorList>
            <consortium name="Lawrence Berkeley National Laboratory"/>
            <person name="Rekdal V.M."/>
            <person name="Villalobos-Escobedo J.M."/>
            <person name="Rodriguez-Valeron N."/>
            <person name="Garcia M.O."/>
            <person name="Vasquez D.P."/>
            <person name="Damayanti I."/>
            <person name="Sorensen P.M."/>
            <person name="Baidoo E.E."/>
            <person name="De Carvalho A.C."/>
            <person name="Riley R."/>
            <person name="Lipzen A."/>
            <person name="He G."/>
            <person name="Yan M."/>
            <person name="Haridas S."/>
            <person name="Daum C."/>
            <person name="Yoshinaga Y."/>
            <person name="Ng V."/>
            <person name="Grigoriev I.V."/>
            <person name="Munk R."/>
            <person name="Nuraida L."/>
            <person name="Wijaya C.H."/>
            <person name="Morales P.-C."/>
            <person name="Keasling J.D."/>
        </authorList>
    </citation>
    <scope>NUCLEOTIDE SEQUENCE [LARGE SCALE GENOMIC DNA]</scope>
    <source>
        <strain evidence="1 2">FGSC 2613</strain>
    </source>
</reference>